<evidence type="ECO:0000313" key="1">
    <source>
        <dbReference type="EMBL" id="TCL39922.1"/>
    </source>
</evidence>
<dbReference type="AlphaFoldDB" id="A0A4R1Q4I3"/>
<dbReference type="Gene3D" id="1.10.390.10">
    <property type="entry name" value="Neutral Protease Domain 2"/>
    <property type="match status" value="1"/>
</dbReference>
<comment type="caution">
    <text evidence="1">The sequence shown here is derived from an EMBL/GenBank/DDBJ whole genome shotgun (WGS) entry which is preliminary data.</text>
</comment>
<gene>
    <name evidence="1" type="ORF">EV210_101120</name>
</gene>
<name>A0A4R1Q4I3_9FIRM</name>
<dbReference type="InterPro" id="IPR027268">
    <property type="entry name" value="Peptidase_M4/M1_CTD_sf"/>
</dbReference>
<reference evidence="1 2" key="1">
    <citation type="submission" date="2019-03" db="EMBL/GenBank/DDBJ databases">
        <title>Genomic Encyclopedia of Type Strains, Phase IV (KMG-IV): sequencing the most valuable type-strain genomes for metagenomic binning, comparative biology and taxonomic classification.</title>
        <authorList>
            <person name="Goeker M."/>
        </authorList>
    </citation>
    <scope>NUCLEOTIDE SEQUENCE [LARGE SCALE GENOMIC DNA]</scope>
    <source>
        <strain evidence="1 2">DSM 15969</strain>
    </source>
</reference>
<keyword evidence="2" id="KW-1185">Reference proteome</keyword>
<evidence type="ECO:0000313" key="2">
    <source>
        <dbReference type="Proteomes" id="UP000295063"/>
    </source>
</evidence>
<dbReference type="OrthoDB" id="1663266at2"/>
<proteinExistence type="predicted"/>
<evidence type="ECO:0008006" key="3">
    <source>
        <dbReference type="Google" id="ProtNLM"/>
    </source>
</evidence>
<dbReference type="EMBL" id="SLUI01000001">
    <property type="protein sequence ID" value="TCL39922.1"/>
    <property type="molecule type" value="Genomic_DNA"/>
</dbReference>
<organism evidence="1 2">
    <name type="scientific">Anaerospora hongkongensis</name>
    <dbReference type="NCBI Taxonomy" id="244830"/>
    <lineage>
        <taxon>Bacteria</taxon>
        <taxon>Bacillati</taxon>
        <taxon>Bacillota</taxon>
        <taxon>Negativicutes</taxon>
        <taxon>Selenomonadales</taxon>
        <taxon>Sporomusaceae</taxon>
        <taxon>Anaerospora</taxon>
    </lineage>
</organism>
<accession>A0A4R1Q4I3</accession>
<dbReference type="Proteomes" id="UP000295063">
    <property type="component" value="Unassembled WGS sequence"/>
</dbReference>
<protein>
    <recommendedName>
        <fullName evidence="3">Peptidase MA superfamily protein</fullName>
    </recommendedName>
</protein>
<dbReference type="RefSeq" id="WP_132073980.1">
    <property type="nucleotide sequence ID" value="NZ_SLUI01000001.1"/>
</dbReference>
<sequence length="288" mass="32618">MWKRIRPDLIILFLLAFCLIYYYLPNAPSFAGLPEKDVKLQVESLNGVAEETNEQITKATIDTMNFFCERSNFNLTRSVTFVLTANKNAFQQEVRSRFKISDKEAAQATRDIDVQAGNGLIILNTQNIPTPQQQIFLTAHEITHQYQRQNVSPSRPQPFWLIEGMAEVVGANIVERQGYVTLKYYRNQTIADLKAATSKPDLQELTDGHDWTQATSEYGSTLTHKVAGLAVLFLTEKHGFRSVTQYMQHISNGLSSNDAFKKTFGYPLPEFIKEFQALTTTPKAPLSN</sequence>